<evidence type="ECO:0000256" key="1">
    <source>
        <dbReference type="ARBA" id="ARBA00001946"/>
    </source>
</evidence>
<comment type="similarity">
    <text evidence="9">Belongs to the tRNA nucleotidyltransferase/poly(A) polymerase family.</text>
</comment>
<dbReference type="Pfam" id="PF13735">
    <property type="entry name" value="tRNA_NucTran2_2"/>
    <property type="match status" value="1"/>
</dbReference>
<evidence type="ECO:0000256" key="5">
    <source>
        <dbReference type="ARBA" id="ARBA00022723"/>
    </source>
</evidence>
<dbReference type="GO" id="GO:0016779">
    <property type="term" value="F:nucleotidyltransferase activity"/>
    <property type="evidence" value="ECO:0007669"/>
    <property type="project" value="UniProtKB-KW"/>
</dbReference>
<dbReference type="Gene3D" id="3.30.460.10">
    <property type="entry name" value="Beta Polymerase, domain 2"/>
    <property type="match status" value="1"/>
</dbReference>
<dbReference type="GO" id="GO:0046872">
    <property type="term" value="F:metal ion binding"/>
    <property type="evidence" value="ECO:0007669"/>
    <property type="project" value="UniProtKB-KW"/>
</dbReference>
<proteinExistence type="inferred from homology"/>
<protein>
    <submittedName>
        <fullName evidence="11">HD domain-containing protein</fullName>
    </submittedName>
</protein>
<evidence type="ECO:0000256" key="4">
    <source>
        <dbReference type="ARBA" id="ARBA00022695"/>
    </source>
</evidence>
<comment type="caution">
    <text evidence="11">The sequence shown here is derived from an EMBL/GenBank/DDBJ whole genome shotgun (WGS) entry which is preliminary data.</text>
</comment>
<keyword evidence="8 9" id="KW-0694">RNA-binding</keyword>
<dbReference type="InterPro" id="IPR003607">
    <property type="entry name" value="HD/PDEase_dom"/>
</dbReference>
<dbReference type="Pfam" id="PF01743">
    <property type="entry name" value="PolyA_pol"/>
    <property type="match status" value="1"/>
</dbReference>
<dbReference type="GO" id="GO:0008033">
    <property type="term" value="P:tRNA processing"/>
    <property type="evidence" value="ECO:0007669"/>
    <property type="project" value="UniProtKB-KW"/>
</dbReference>
<dbReference type="PANTHER" id="PTHR46173">
    <property type="entry name" value="CCA TRNA NUCLEOTIDYLTRANSFERASE 1, MITOCHONDRIAL"/>
    <property type="match status" value="1"/>
</dbReference>
<evidence type="ECO:0000313" key="11">
    <source>
        <dbReference type="EMBL" id="MCA9387188.1"/>
    </source>
</evidence>
<dbReference type="SUPFAM" id="SSF81301">
    <property type="entry name" value="Nucleotidyltransferase"/>
    <property type="match status" value="1"/>
</dbReference>
<comment type="cofactor">
    <cofactor evidence="1">
        <name>Mg(2+)</name>
        <dbReference type="ChEBI" id="CHEBI:18420"/>
    </cofactor>
</comment>
<dbReference type="InterPro" id="IPR006675">
    <property type="entry name" value="HDIG_dom"/>
</dbReference>
<keyword evidence="4" id="KW-0548">Nucleotidyltransferase</keyword>
<dbReference type="AlphaFoldDB" id="A0A955LAW8"/>
<evidence type="ECO:0000259" key="10">
    <source>
        <dbReference type="SMART" id="SM00471"/>
    </source>
</evidence>
<name>A0A955LAW8_9BACT</name>
<feature type="domain" description="HD/PDEase" evidence="10">
    <location>
        <begin position="265"/>
        <end position="393"/>
    </location>
</feature>
<dbReference type="InterPro" id="IPR043519">
    <property type="entry name" value="NT_sf"/>
</dbReference>
<evidence type="ECO:0000256" key="7">
    <source>
        <dbReference type="ARBA" id="ARBA00022842"/>
    </source>
</evidence>
<dbReference type="CDD" id="cd00077">
    <property type="entry name" value="HDc"/>
    <property type="match status" value="1"/>
</dbReference>
<dbReference type="CDD" id="cd05398">
    <property type="entry name" value="NT_ClassII-CCAase"/>
    <property type="match status" value="1"/>
</dbReference>
<dbReference type="InterPro" id="IPR050264">
    <property type="entry name" value="Bact_CCA-adding_enz_type3_sf"/>
</dbReference>
<evidence type="ECO:0000256" key="6">
    <source>
        <dbReference type="ARBA" id="ARBA00022741"/>
    </source>
</evidence>
<dbReference type="InterPro" id="IPR006674">
    <property type="entry name" value="HD_domain"/>
</dbReference>
<dbReference type="Gene3D" id="1.10.246.80">
    <property type="match status" value="1"/>
</dbReference>
<keyword evidence="2 9" id="KW-0808">Transferase</keyword>
<dbReference type="Pfam" id="PF01966">
    <property type="entry name" value="HD"/>
    <property type="match status" value="1"/>
</dbReference>
<evidence type="ECO:0000256" key="9">
    <source>
        <dbReference type="RuleBase" id="RU003953"/>
    </source>
</evidence>
<dbReference type="Proteomes" id="UP000714915">
    <property type="component" value="Unassembled WGS sequence"/>
</dbReference>
<evidence type="ECO:0000256" key="8">
    <source>
        <dbReference type="ARBA" id="ARBA00022884"/>
    </source>
</evidence>
<dbReference type="SUPFAM" id="SSF81891">
    <property type="entry name" value="Poly A polymerase C-terminal region-like"/>
    <property type="match status" value="1"/>
</dbReference>
<keyword evidence="3" id="KW-0819">tRNA processing</keyword>
<keyword evidence="5" id="KW-0479">Metal-binding</keyword>
<keyword evidence="6" id="KW-0547">Nucleotide-binding</keyword>
<reference evidence="11" key="2">
    <citation type="journal article" date="2021" name="Microbiome">
        <title>Successional dynamics and alternative stable states in a saline activated sludge microbial community over 9 years.</title>
        <authorList>
            <person name="Wang Y."/>
            <person name="Ye J."/>
            <person name="Ju F."/>
            <person name="Liu L."/>
            <person name="Boyd J.A."/>
            <person name="Deng Y."/>
            <person name="Parks D.H."/>
            <person name="Jiang X."/>
            <person name="Yin X."/>
            <person name="Woodcroft B.J."/>
            <person name="Tyson G.W."/>
            <person name="Hugenholtz P."/>
            <person name="Polz M.F."/>
            <person name="Zhang T."/>
        </authorList>
    </citation>
    <scope>NUCLEOTIDE SEQUENCE</scope>
    <source>
        <strain evidence="11">HKST-UBA09</strain>
    </source>
</reference>
<evidence type="ECO:0000313" key="12">
    <source>
        <dbReference type="Proteomes" id="UP000714915"/>
    </source>
</evidence>
<gene>
    <name evidence="11" type="ORF">KC669_04105</name>
</gene>
<accession>A0A955LAW8</accession>
<dbReference type="GO" id="GO:0000049">
    <property type="term" value="F:tRNA binding"/>
    <property type="evidence" value="ECO:0007669"/>
    <property type="project" value="TreeGrafter"/>
</dbReference>
<reference evidence="11" key="1">
    <citation type="submission" date="2020-04" db="EMBL/GenBank/DDBJ databases">
        <authorList>
            <person name="Zhang T."/>
        </authorList>
    </citation>
    <scope>NUCLEOTIDE SEQUENCE</scope>
    <source>
        <strain evidence="11">HKST-UBA09</strain>
    </source>
</reference>
<dbReference type="EMBL" id="JAGQLF010000061">
    <property type="protein sequence ID" value="MCA9387188.1"/>
    <property type="molecule type" value="Genomic_DNA"/>
</dbReference>
<sequence>MIDLTIPKFIELIPNYVISIAEDLQAAGFEAYLVGGSIRDVLLEKIPTDYDIATNAYPEDIQKIFQKTVPTGAKFGTIIVVSENEQGERFDVEVTTYRSDADYVGGRWPTKVEFTKTIEEDLARRDFTINAIALDLQNFDESDVNIQEILVDPYGGISDLENKIIKAVREPIERFSEDGLRTVRGCRLAAQLEFEIEPATFEAMKQTNHITKQISVERFRDEFLKLLLKSPKPSVGLRLMKDAGILTLFIPELLEGIDVTQPEFHVEDVFEHSLKTCDVAEDSIKVAALFHDIGKPRTISKDDKGTHFYGHDQKGAEMTKEIMQRLKFPNAEIERTVKLIRWHMFYYPSGDWRKENLGASNVAPEDSHLEPEIKGESADPNAYGWTDGAIRRLIMNVGGEDAIDDLFKLRIADATSNPKAPFNPKEIDVLAARVSRVRASDMALKVTDLDINGHDLAEIGIEGGKEMGDILKELLEMVIDDPLLNKKETLLEKAKELRIKS</sequence>
<evidence type="ECO:0000256" key="3">
    <source>
        <dbReference type="ARBA" id="ARBA00022694"/>
    </source>
</evidence>
<dbReference type="SMART" id="SM00471">
    <property type="entry name" value="HDc"/>
    <property type="match status" value="1"/>
</dbReference>
<evidence type="ECO:0000256" key="2">
    <source>
        <dbReference type="ARBA" id="ARBA00022679"/>
    </source>
</evidence>
<dbReference type="Gene3D" id="1.10.3090.10">
    <property type="entry name" value="cca-adding enzyme, domain 2"/>
    <property type="match status" value="1"/>
</dbReference>
<keyword evidence="7" id="KW-0460">Magnesium</keyword>
<dbReference type="Pfam" id="PF12627">
    <property type="entry name" value="PolyA_pol_RNAbd"/>
    <property type="match status" value="1"/>
</dbReference>
<dbReference type="InterPro" id="IPR032810">
    <property type="entry name" value="CCA-adding_enz_C"/>
</dbReference>
<dbReference type="NCBIfam" id="TIGR00277">
    <property type="entry name" value="HDIG"/>
    <property type="match status" value="1"/>
</dbReference>
<dbReference type="InterPro" id="IPR032828">
    <property type="entry name" value="PolyA_RNA-bd"/>
</dbReference>
<dbReference type="GO" id="GO:0000166">
    <property type="term" value="F:nucleotide binding"/>
    <property type="evidence" value="ECO:0007669"/>
    <property type="project" value="UniProtKB-KW"/>
</dbReference>
<dbReference type="InterPro" id="IPR002646">
    <property type="entry name" value="PolA_pol_head_dom"/>
</dbReference>
<dbReference type="PANTHER" id="PTHR46173:SF1">
    <property type="entry name" value="CCA TRNA NUCLEOTIDYLTRANSFERASE 1, MITOCHONDRIAL"/>
    <property type="match status" value="1"/>
</dbReference>
<organism evidence="11 12">
    <name type="scientific">Candidatus Dojkabacteria bacterium</name>
    <dbReference type="NCBI Taxonomy" id="2099670"/>
    <lineage>
        <taxon>Bacteria</taxon>
        <taxon>Candidatus Dojkabacteria</taxon>
    </lineage>
</organism>